<organism evidence="1">
    <name type="scientific">Arundo donax</name>
    <name type="common">Giant reed</name>
    <name type="synonym">Donax arundinaceus</name>
    <dbReference type="NCBI Taxonomy" id="35708"/>
    <lineage>
        <taxon>Eukaryota</taxon>
        <taxon>Viridiplantae</taxon>
        <taxon>Streptophyta</taxon>
        <taxon>Embryophyta</taxon>
        <taxon>Tracheophyta</taxon>
        <taxon>Spermatophyta</taxon>
        <taxon>Magnoliopsida</taxon>
        <taxon>Liliopsida</taxon>
        <taxon>Poales</taxon>
        <taxon>Poaceae</taxon>
        <taxon>PACMAD clade</taxon>
        <taxon>Arundinoideae</taxon>
        <taxon>Arundineae</taxon>
        <taxon>Arundo</taxon>
    </lineage>
</organism>
<accession>A0A0A8ZHI2</accession>
<dbReference type="EMBL" id="GBRH01260792">
    <property type="protein sequence ID" value="JAD37103.1"/>
    <property type="molecule type" value="Transcribed_RNA"/>
</dbReference>
<reference evidence="1" key="2">
    <citation type="journal article" date="2015" name="Data Brief">
        <title>Shoot transcriptome of the giant reed, Arundo donax.</title>
        <authorList>
            <person name="Barrero R.A."/>
            <person name="Guerrero F.D."/>
            <person name="Moolhuijzen P."/>
            <person name="Goolsby J.A."/>
            <person name="Tidwell J."/>
            <person name="Bellgard S.E."/>
            <person name="Bellgard M.I."/>
        </authorList>
    </citation>
    <scope>NUCLEOTIDE SEQUENCE</scope>
    <source>
        <tissue evidence="1">Shoot tissue taken approximately 20 cm above the soil surface</tissue>
    </source>
</reference>
<reference evidence="1" key="1">
    <citation type="submission" date="2014-09" db="EMBL/GenBank/DDBJ databases">
        <authorList>
            <person name="Magalhaes I.L.F."/>
            <person name="Oliveira U."/>
            <person name="Santos F.R."/>
            <person name="Vidigal T.H.D.A."/>
            <person name="Brescovit A.D."/>
            <person name="Santos A.J."/>
        </authorList>
    </citation>
    <scope>NUCLEOTIDE SEQUENCE</scope>
    <source>
        <tissue evidence="1">Shoot tissue taken approximately 20 cm above the soil surface</tissue>
    </source>
</reference>
<name>A0A0A8ZHI2_ARUDO</name>
<protein>
    <submittedName>
        <fullName evidence="1">Uncharacterized protein</fullName>
    </submittedName>
</protein>
<dbReference type="AlphaFoldDB" id="A0A0A8ZHI2"/>
<sequence length="26" mass="3074">MFVVALERKALSTIYCKSTPKPFMRR</sequence>
<proteinExistence type="predicted"/>
<evidence type="ECO:0000313" key="1">
    <source>
        <dbReference type="EMBL" id="JAD37103.1"/>
    </source>
</evidence>